<gene>
    <name evidence="2" type="ORF">F0P93_09505</name>
</gene>
<dbReference type="InterPro" id="IPR009959">
    <property type="entry name" value="Cyclase_SnoaL-like"/>
</dbReference>
<dbReference type="Proteomes" id="UP000326344">
    <property type="component" value="Unassembled WGS sequence"/>
</dbReference>
<dbReference type="PANTHER" id="PTHR38436:SF1">
    <property type="entry name" value="ESTER CYCLASE"/>
    <property type="match status" value="1"/>
</dbReference>
<evidence type="ECO:0000313" key="2">
    <source>
        <dbReference type="EMBL" id="KAA9355351.1"/>
    </source>
</evidence>
<dbReference type="Pfam" id="PF12680">
    <property type="entry name" value="SnoaL_2"/>
    <property type="match status" value="1"/>
</dbReference>
<dbReference type="EMBL" id="VTWS01000002">
    <property type="protein sequence ID" value="KAA9355351.1"/>
    <property type="molecule type" value="Genomic_DNA"/>
</dbReference>
<dbReference type="AlphaFoldDB" id="A0A5N1JKW2"/>
<proteinExistence type="predicted"/>
<name>A0A5N1JKW2_9BACT</name>
<dbReference type="Pfam" id="PF07366">
    <property type="entry name" value="SnoaL"/>
    <property type="match status" value="1"/>
</dbReference>
<accession>A0A5N1JKW2</accession>
<organism evidence="2 3">
    <name type="scientific">Larkinella humicola</name>
    <dbReference type="NCBI Taxonomy" id="2607654"/>
    <lineage>
        <taxon>Bacteria</taxon>
        <taxon>Pseudomonadati</taxon>
        <taxon>Bacteroidota</taxon>
        <taxon>Cytophagia</taxon>
        <taxon>Cytophagales</taxon>
        <taxon>Spirosomataceae</taxon>
        <taxon>Larkinella</taxon>
    </lineage>
</organism>
<dbReference type="InterPro" id="IPR032710">
    <property type="entry name" value="NTF2-like_dom_sf"/>
</dbReference>
<dbReference type="GO" id="GO:0030638">
    <property type="term" value="P:polyketide metabolic process"/>
    <property type="evidence" value="ECO:0007669"/>
    <property type="project" value="InterPro"/>
</dbReference>
<evidence type="ECO:0000313" key="3">
    <source>
        <dbReference type="Proteomes" id="UP000326344"/>
    </source>
</evidence>
<dbReference type="PANTHER" id="PTHR38436">
    <property type="entry name" value="POLYKETIDE CYCLASE SNOAL-LIKE DOMAIN"/>
    <property type="match status" value="1"/>
</dbReference>
<sequence>MQNTDYNKSIIRDFYRRTVANGDLDYAEQIIADDYIQHSLMVKPGKAGLLEALKAMQQIPKPPASAKPFMRLIAEDEYVVTNLRFEFGGKQMVVVDLFRLRSGQVIEHWDAVQQQPETTLNGHSMMDGTVEIEAIEATEANKKFVEVFCQRVLIERNIETLSDYVTSDLIQHKPEIANGRDGLWQYLHQKGGDFAIHKVLQIIGEGQFVVVQSEGQLDQKPVTFYDVFRLIQGKIVEQWGVQQLMP</sequence>
<feature type="domain" description="SnoaL-like" evidence="1">
    <location>
        <begin position="152"/>
        <end position="237"/>
    </location>
</feature>
<protein>
    <recommendedName>
        <fullName evidence="1">SnoaL-like domain-containing protein</fullName>
    </recommendedName>
</protein>
<comment type="caution">
    <text evidence="2">The sequence shown here is derived from an EMBL/GenBank/DDBJ whole genome shotgun (WGS) entry which is preliminary data.</text>
</comment>
<dbReference type="SUPFAM" id="SSF54427">
    <property type="entry name" value="NTF2-like"/>
    <property type="match status" value="2"/>
</dbReference>
<evidence type="ECO:0000259" key="1">
    <source>
        <dbReference type="Pfam" id="PF12680"/>
    </source>
</evidence>
<dbReference type="InterPro" id="IPR037401">
    <property type="entry name" value="SnoaL-like"/>
</dbReference>
<dbReference type="Gene3D" id="3.10.450.50">
    <property type="match status" value="2"/>
</dbReference>
<reference evidence="2 3" key="1">
    <citation type="submission" date="2019-09" db="EMBL/GenBank/DDBJ databases">
        <title>Genome Sequence of Larkinella sp MA1.</title>
        <authorList>
            <person name="Srinivasan S."/>
        </authorList>
    </citation>
    <scope>NUCLEOTIDE SEQUENCE [LARGE SCALE GENOMIC DNA]</scope>
    <source>
        <strain evidence="2 3">MA1</strain>
    </source>
</reference>
<keyword evidence="3" id="KW-1185">Reference proteome</keyword>